<feature type="transmembrane region" description="Helical" evidence="4">
    <location>
        <begin position="329"/>
        <end position="349"/>
    </location>
</feature>
<dbReference type="InterPro" id="IPR029787">
    <property type="entry name" value="Nucleotide_cyclase"/>
</dbReference>
<protein>
    <recommendedName>
        <fullName evidence="1">diguanylate cyclase</fullName>
        <ecNumber evidence="1">2.7.7.65</ecNumber>
    </recommendedName>
</protein>
<reference evidence="7" key="1">
    <citation type="journal article" date="2017" name="Proc. Natl. Acad. Sci. U.S.A.">
        <title>Simulation of Deepwater Horizon oil plume reveals substrate specialization within a complex community of hydrocarbon degraders.</title>
        <authorList>
            <person name="Hu P."/>
            <person name="Dubinsky E.A."/>
            <person name="Probst A.J."/>
            <person name="Wang J."/>
            <person name="Sieber C.M.K."/>
            <person name="Tom L.M."/>
            <person name="Gardinali P."/>
            <person name="Banfield J.F."/>
            <person name="Atlas R.M."/>
            <person name="Andersen G.L."/>
        </authorList>
    </citation>
    <scope>NUCLEOTIDE SEQUENCE [LARGE SCALE GENOMIC DNA]</scope>
</reference>
<proteinExistence type="predicted"/>
<name>A0A1Y5HVV9_OLEAN</name>
<keyword evidence="4" id="KW-0472">Membrane</keyword>
<feature type="coiled-coil region" evidence="3">
    <location>
        <begin position="402"/>
        <end position="458"/>
    </location>
</feature>
<evidence type="ECO:0000256" key="1">
    <source>
        <dbReference type="ARBA" id="ARBA00012528"/>
    </source>
</evidence>
<dbReference type="Pfam" id="PF00990">
    <property type="entry name" value="GGDEF"/>
    <property type="match status" value="1"/>
</dbReference>
<dbReference type="GO" id="GO:0052621">
    <property type="term" value="F:diguanylate cyclase activity"/>
    <property type="evidence" value="ECO:0007669"/>
    <property type="project" value="UniProtKB-EC"/>
</dbReference>
<evidence type="ECO:0000256" key="2">
    <source>
        <dbReference type="ARBA" id="ARBA00034247"/>
    </source>
</evidence>
<feature type="non-terminal residue" evidence="6">
    <location>
        <position position="570"/>
    </location>
</feature>
<feature type="transmembrane region" description="Helical" evidence="4">
    <location>
        <begin position="274"/>
        <end position="294"/>
    </location>
</feature>
<dbReference type="PANTHER" id="PTHR45138">
    <property type="entry name" value="REGULATORY COMPONENTS OF SENSORY TRANSDUCTION SYSTEM"/>
    <property type="match status" value="1"/>
</dbReference>
<organism evidence="6 7">
    <name type="scientific">Oleispira antarctica</name>
    <dbReference type="NCBI Taxonomy" id="188908"/>
    <lineage>
        <taxon>Bacteria</taxon>
        <taxon>Pseudomonadati</taxon>
        <taxon>Pseudomonadota</taxon>
        <taxon>Gammaproteobacteria</taxon>
        <taxon>Oceanospirillales</taxon>
        <taxon>Oceanospirillaceae</taxon>
        <taxon>Oleispira</taxon>
    </lineage>
</organism>
<dbReference type="EMBL" id="MABE01000300">
    <property type="protein sequence ID" value="OUS40597.1"/>
    <property type="molecule type" value="Genomic_DNA"/>
</dbReference>
<comment type="caution">
    <text evidence="6">The sequence shown here is derived from an EMBL/GenBank/DDBJ whole genome shotgun (WGS) entry which is preliminary data.</text>
</comment>
<evidence type="ECO:0000313" key="7">
    <source>
        <dbReference type="Proteomes" id="UP000227088"/>
    </source>
</evidence>
<dbReference type="InterPro" id="IPR000160">
    <property type="entry name" value="GGDEF_dom"/>
</dbReference>
<dbReference type="GO" id="GO:0043709">
    <property type="term" value="P:cell adhesion involved in single-species biofilm formation"/>
    <property type="evidence" value="ECO:0007669"/>
    <property type="project" value="TreeGrafter"/>
</dbReference>
<feature type="transmembrane region" description="Helical" evidence="4">
    <location>
        <begin position="300"/>
        <end position="317"/>
    </location>
</feature>
<dbReference type="InterPro" id="IPR011623">
    <property type="entry name" value="7TMR_DISM_rcpt_extracell_dom1"/>
</dbReference>
<dbReference type="SUPFAM" id="SSF55073">
    <property type="entry name" value="Nucleotide cyclase"/>
    <property type="match status" value="1"/>
</dbReference>
<dbReference type="Gene3D" id="3.30.70.270">
    <property type="match status" value="1"/>
</dbReference>
<dbReference type="Proteomes" id="UP000227088">
    <property type="component" value="Unassembled WGS sequence"/>
</dbReference>
<evidence type="ECO:0000256" key="3">
    <source>
        <dbReference type="SAM" id="Coils"/>
    </source>
</evidence>
<dbReference type="Pfam" id="PF07696">
    <property type="entry name" value="7TMR-DISMED2"/>
    <property type="match status" value="1"/>
</dbReference>
<keyword evidence="4" id="KW-1133">Transmembrane helix</keyword>
<dbReference type="PROSITE" id="PS50887">
    <property type="entry name" value="GGDEF"/>
    <property type="match status" value="1"/>
</dbReference>
<dbReference type="Gene3D" id="2.60.40.2380">
    <property type="match status" value="1"/>
</dbReference>
<dbReference type="GO" id="GO:0005886">
    <property type="term" value="C:plasma membrane"/>
    <property type="evidence" value="ECO:0007669"/>
    <property type="project" value="TreeGrafter"/>
</dbReference>
<dbReference type="NCBIfam" id="TIGR00254">
    <property type="entry name" value="GGDEF"/>
    <property type="match status" value="1"/>
</dbReference>
<dbReference type="CDD" id="cd22265">
    <property type="entry name" value="UDM1_RNF168"/>
    <property type="match status" value="1"/>
</dbReference>
<dbReference type="EC" id="2.7.7.65" evidence="1"/>
<keyword evidence="3" id="KW-0175">Coiled coil</keyword>
<accession>A0A1Y5HVV9</accession>
<dbReference type="Pfam" id="PF07695">
    <property type="entry name" value="7TMR-DISM_7TM"/>
    <property type="match status" value="1"/>
</dbReference>
<dbReference type="SMART" id="SM00267">
    <property type="entry name" value="GGDEF"/>
    <property type="match status" value="1"/>
</dbReference>
<gene>
    <name evidence="6" type="ORF">A9R00_05210</name>
</gene>
<feature type="transmembrane region" description="Helical" evidence="4">
    <location>
        <begin position="206"/>
        <end position="230"/>
    </location>
</feature>
<dbReference type="InterPro" id="IPR011622">
    <property type="entry name" value="7TMR_DISM_rcpt_extracell_dom2"/>
</dbReference>
<dbReference type="GO" id="GO:1902201">
    <property type="term" value="P:negative regulation of bacterial-type flagellum-dependent cell motility"/>
    <property type="evidence" value="ECO:0007669"/>
    <property type="project" value="TreeGrafter"/>
</dbReference>
<dbReference type="CDD" id="cd01949">
    <property type="entry name" value="GGDEF"/>
    <property type="match status" value="1"/>
</dbReference>
<comment type="catalytic activity">
    <reaction evidence="2">
        <text>2 GTP = 3',3'-c-di-GMP + 2 diphosphate</text>
        <dbReference type="Rhea" id="RHEA:24898"/>
        <dbReference type="ChEBI" id="CHEBI:33019"/>
        <dbReference type="ChEBI" id="CHEBI:37565"/>
        <dbReference type="ChEBI" id="CHEBI:58805"/>
        <dbReference type="EC" id="2.7.7.65"/>
    </reaction>
</comment>
<dbReference type="PANTHER" id="PTHR45138:SF9">
    <property type="entry name" value="DIGUANYLATE CYCLASE DGCM-RELATED"/>
    <property type="match status" value="1"/>
</dbReference>
<keyword evidence="4" id="KW-0812">Transmembrane</keyword>
<feature type="domain" description="GGDEF" evidence="5">
    <location>
        <begin position="486"/>
        <end position="570"/>
    </location>
</feature>
<evidence type="ECO:0000256" key="4">
    <source>
        <dbReference type="SAM" id="Phobius"/>
    </source>
</evidence>
<dbReference type="InterPro" id="IPR043128">
    <property type="entry name" value="Rev_trsase/Diguanyl_cyclase"/>
</dbReference>
<evidence type="ECO:0000313" key="6">
    <source>
        <dbReference type="EMBL" id="OUS40597.1"/>
    </source>
</evidence>
<dbReference type="InterPro" id="IPR050469">
    <property type="entry name" value="Diguanylate_Cyclase"/>
</dbReference>
<feature type="transmembrane region" description="Helical" evidence="4">
    <location>
        <begin position="181"/>
        <end position="199"/>
    </location>
</feature>
<feature type="transmembrane region" description="Helical" evidence="4">
    <location>
        <begin position="242"/>
        <end position="262"/>
    </location>
</feature>
<evidence type="ECO:0000259" key="5">
    <source>
        <dbReference type="PROSITE" id="PS50887"/>
    </source>
</evidence>
<sequence>MFLLLSFISITHGLESIDVNSVDSGAGINRYVEFFEDKYTDLSLTEIINQELPWSSHNEDELSFGYTQSAYWFRFLVENNSDNDVDRLLELSYPVLDDVRITVIDADSMQVVSEITLGDKLEFSERAIIHRHFMVPLSIAANKKEIWYVRIQTSSAMQVPMSLWEERDFFIQDQSRMMGLGLYYGIMFIMVLYNLFVFVSVREANYLYYVFYVASMAGFLASLQGLSFQYLWPTATSWNDSVIVILLACVVLFASIFTRNFLFLAQDKNRINHCFSIVIALSVLIIVLANFFPYHLMIKLIIPVAVVGISLMIYSGIMRWNQGYSSARYYTIAWSSMLLGGVILALNKFTIIPRNFFTENAVQFGSAMEVILLSFALADRLNQEKKERYEAQVSALESERLANAAQAEALVHEREAREAQDRALEIQRKANETLEVKVKERTTELERANEKLAHLSTTDGLTGLRNRRYFDEIITREFQRAIREQETLSILMLDIDLFKKVNDVHGHQAGDEVLIGVSQVLAKILNRKTDLVARYGGEEFAIILPNTDLAGAYRVAEIARLEIERRIHHF</sequence>
<dbReference type="AlphaFoldDB" id="A0A1Y5HVV9"/>